<reference evidence="2" key="1">
    <citation type="submission" date="2024-07" db="EMBL/GenBank/DDBJ databases">
        <title>Two chromosome-level genome assemblies of Korean endemic species Abeliophyllum distichum and Forsythia ovata (Oleaceae).</title>
        <authorList>
            <person name="Jang H."/>
        </authorList>
    </citation>
    <scope>NUCLEOTIDE SEQUENCE [LARGE SCALE GENOMIC DNA]</scope>
</reference>
<accession>A0ABD1UKV6</accession>
<sequence>MKGYRLWDRSQTEGKVIVNRDVTFNEFEILCLGPNLEKICKDQHEGDSRHLETINVSTHIPSTSCEMEIQQPERKDIVETVIEECLDEEYYLRDYQLTRDRVIRPHRESQRFGYESDVAFAYANFE</sequence>
<organism evidence="1 2">
    <name type="scientific">Abeliophyllum distichum</name>
    <dbReference type="NCBI Taxonomy" id="126358"/>
    <lineage>
        <taxon>Eukaryota</taxon>
        <taxon>Viridiplantae</taxon>
        <taxon>Streptophyta</taxon>
        <taxon>Embryophyta</taxon>
        <taxon>Tracheophyta</taxon>
        <taxon>Spermatophyta</taxon>
        <taxon>Magnoliopsida</taxon>
        <taxon>eudicotyledons</taxon>
        <taxon>Gunneridae</taxon>
        <taxon>Pentapetalae</taxon>
        <taxon>asterids</taxon>
        <taxon>lamiids</taxon>
        <taxon>Lamiales</taxon>
        <taxon>Oleaceae</taxon>
        <taxon>Forsythieae</taxon>
        <taxon>Abeliophyllum</taxon>
    </lineage>
</organism>
<protein>
    <submittedName>
        <fullName evidence="1">Integrase catalytic domain-containing protein</fullName>
    </submittedName>
</protein>
<proteinExistence type="predicted"/>
<dbReference type="EMBL" id="JBFOLK010000003">
    <property type="protein sequence ID" value="KAL2525591.1"/>
    <property type="molecule type" value="Genomic_DNA"/>
</dbReference>
<name>A0ABD1UKV6_9LAMI</name>
<keyword evidence="2" id="KW-1185">Reference proteome</keyword>
<evidence type="ECO:0000313" key="1">
    <source>
        <dbReference type="EMBL" id="KAL2525591.1"/>
    </source>
</evidence>
<comment type="caution">
    <text evidence="1">The sequence shown here is derived from an EMBL/GenBank/DDBJ whole genome shotgun (WGS) entry which is preliminary data.</text>
</comment>
<evidence type="ECO:0000313" key="2">
    <source>
        <dbReference type="Proteomes" id="UP001604336"/>
    </source>
</evidence>
<dbReference type="Proteomes" id="UP001604336">
    <property type="component" value="Unassembled WGS sequence"/>
</dbReference>
<gene>
    <name evidence="1" type="ORF">Adt_10645</name>
</gene>
<dbReference type="AlphaFoldDB" id="A0ABD1UKV6"/>